<evidence type="ECO:0000256" key="1">
    <source>
        <dbReference type="ARBA" id="ARBA00022676"/>
    </source>
</evidence>
<dbReference type="InterPro" id="IPR050194">
    <property type="entry name" value="Glycosyltransferase_grp1"/>
</dbReference>
<proteinExistence type="predicted"/>
<dbReference type="EMBL" id="JBHSBB010000029">
    <property type="protein sequence ID" value="MFC4035773.1"/>
    <property type="molecule type" value="Genomic_DNA"/>
</dbReference>
<keyword evidence="1 5" id="KW-0328">Glycosyltransferase</keyword>
<dbReference type="Pfam" id="PF13579">
    <property type="entry name" value="Glyco_trans_4_4"/>
    <property type="match status" value="1"/>
</dbReference>
<dbReference type="PANTHER" id="PTHR45947">
    <property type="entry name" value="SULFOQUINOVOSYL TRANSFERASE SQD2"/>
    <property type="match status" value="1"/>
</dbReference>
<dbReference type="InterPro" id="IPR001296">
    <property type="entry name" value="Glyco_trans_1"/>
</dbReference>
<protein>
    <submittedName>
        <fullName evidence="5">Glycosyltransferase family 4 protein</fullName>
        <ecNumber evidence="5">2.4.-.-</ecNumber>
    </submittedName>
</protein>
<dbReference type="Proteomes" id="UP001595765">
    <property type="component" value="Unassembled WGS sequence"/>
</dbReference>
<dbReference type="CDD" id="cd03801">
    <property type="entry name" value="GT4_PimA-like"/>
    <property type="match status" value="1"/>
</dbReference>
<dbReference type="Gene3D" id="3.40.50.2000">
    <property type="entry name" value="Glycogen Phosphorylase B"/>
    <property type="match status" value="2"/>
</dbReference>
<dbReference type="Pfam" id="PF00534">
    <property type="entry name" value="Glycos_transf_1"/>
    <property type="match status" value="1"/>
</dbReference>
<dbReference type="EC" id="2.4.-.-" evidence="5"/>
<dbReference type="RefSeq" id="WP_386436294.1">
    <property type="nucleotide sequence ID" value="NZ_JBHSBB010000029.1"/>
</dbReference>
<feature type="domain" description="Glycosyl transferase family 1" evidence="3">
    <location>
        <begin position="191"/>
        <end position="340"/>
    </location>
</feature>
<feature type="domain" description="Glycosyltransferase subfamily 4-like N-terminal" evidence="4">
    <location>
        <begin position="35"/>
        <end position="174"/>
    </location>
</feature>
<dbReference type="GO" id="GO:0016757">
    <property type="term" value="F:glycosyltransferase activity"/>
    <property type="evidence" value="ECO:0007669"/>
    <property type="project" value="UniProtKB-KW"/>
</dbReference>
<accession>A0ABV8HXU7</accession>
<gene>
    <name evidence="5" type="ORF">ACFO3J_30525</name>
</gene>
<evidence type="ECO:0000256" key="2">
    <source>
        <dbReference type="ARBA" id="ARBA00022679"/>
    </source>
</evidence>
<organism evidence="5 6">
    <name type="scientific">Streptomyces polygonati</name>
    <dbReference type="NCBI Taxonomy" id="1617087"/>
    <lineage>
        <taxon>Bacteria</taxon>
        <taxon>Bacillati</taxon>
        <taxon>Actinomycetota</taxon>
        <taxon>Actinomycetes</taxon>
        <taxon>Kitasatosporales</taxon>
        <taxon>Streptomycetaceae</taxon>
        <taxon>Streptomyces</taxon>
    </lineage>
</organism>
<evidence type="ECO:0000313" key="5">
    <source>
        <dbReference type="EMBL" id="MFC4035773.1"/>
    </source>
</evidence>
<evidence type="ECO:0000313" key="6">
    <source>
        <dbReference type="Proteomes" id="UP001595765"/>
    </source>
</evidence>
<name>A0ABV8HXU7_9ACTN</name>
<keyword evidence="6" id="KW-1185">Reference proteome</keyword>
<dbReference type="SUPFAM" id="SSF53756">
    <property type="entry name" value="UDP-Glycosyltransferase/glycogen phosphorylase"/>
    <property type="match status" value="1"/>
</dbReference>
<reference evidence="6" key="1">
    <citation type="journal article" date="2019" name="Int. J. Syst. Evol. Microbiol.">
        <title>The Global Catalogue of Microorganisms (GCM) 10K type strain sequencing project: providing services to taxonomists for standard genome sequencing and annotation.</title>
        <authorList>
            <consortium name="The Broad Institute Genomics Platform"/>
            <consortium name="The Broad Institute Genome Sequencing Center for Infectious Disease"/>
            <person name="Wu L."/>
            <person name="Ma J."/>
        </authorList>
    </citation>
    <scope>NUCLEOTIDE SEQUENCE [LARGE SCALE GENOMIC DNA]</scope>
    <source>
        <strain evidence="6">CGMCC 4.7237</strain>
    </source>
</reference>
<sequence>MTRPRILTGIDLPLEPSCGSTIWCSDVYHRLAGDFRSTFLALPGSGVWQHRFEETTDLRAAKQPYGPDFPRYAEELTDEVARLVRDRRPDLIHAQHLGFGLALAFARAAGSTPLISIAHGTDVIAAAENDQASEALIEIVTASTAVAVPNAPMAERVNALTGGRFADRLVTVPWGLPLPDRPTVRPTEGRRLRLLHAGRLDANKSTATAIDALALTSEGHDLTVIGSGSELLALTSRAADLGLTDRIRFEPFMPREELWRRFADFDAFLFTTKQLEAFGLVAVEAQAHGLPVVYGDLPGLRHTLGAGALAYQPGDAAALAACVDQLAEDPGLRRTLSIAAAVSARRHDIRTTAAHLRNLSKSVLGVARV</sequence>
<comment type="caution">
    <text evidence="5">The sequence shown here is derived from an EMBL/GenBank/DDBJ whole genome shotgun (WGS) entry which is preliminary data.</text>
</comment>
<dbReference type="PANTHER" id="PTHR45947:SF3">
    <property type="entry name" value="SULFOQUINOVOSYL TRANSFERASE SQD2"/>
    <property type="match status" value="1"/>
</dbReference>
<evidence type="ECO:0000259" key="4">
    <source>
        <dbReference type="Pfam" id="PF13579"/>
    </source>
</evidence>
<keyword evidence="2 5" id="KW-0808">Transferase</keyword>
<dbReference type="InterPro" id="IPR028098">
    <property type="entry name" value="Glyco_trans_4-like_N"/>
</dbReference>
<evidence type="ECO:0000259" key="3">
    <source>
        <dbReference type="Pfam" id="PF00534"/>
    </source>
</evidence>